<dbReference type="AlphaFoldDB" id="A0A814DLB1"/>
<name>A0A814DLB1_9BILA</name>
<dbReference type="GO" id="GO:0006006">
    <property type="term" value="P:glucose metabolic process"/>
    <property type="evidence" value="ECO:0007669"/>
    <property type="project" value="TreeGrafter"/>
</dbReference>
<dbReference type="Proteomes" id="UP000663870">
    <property type="component" value="Unassembled WGS sequence"/>
</dbReference>
<keyword evidence="11" id="KW-0547">Nucleotide-binding</keyword>
<keyword evidence="8" id="KW-0344">Guanine-nucleotide releasing factor</keyword>
<dbReference type="Gene3D" id="3.30.420.10">
    <property type="entry name" value="Ribonuclease H-like superfamily/Ribonuclease H"/>
    <property type="match status" value="1"/>
</dbReference>
<evidence type="ECO:0000259" key="14">
    <source>
        <dbReference type="Pfam" id="PF26217"/>
    </source>
</evidence>
<evidence type="ECO:0000313" key="15">
    <source>
        <dbReference type="EMBL" id="CAF0956386.1"/>
    </source>
</evidence>
<keyword evidence="9" id="KW-0808">Transferase</keyword>
<dbReference type="InterPro" id="IPR036265">
    <property type="entry name" value="HIT-like_sf"/>
</dbReference>
<keyword evidence="10" id="KW-0548">Nucleotidyltransferase</keyword>
<comment type="caution">
    <text evidence="15">The sequence shown here is derived from an EMBL/GenBank/DDBJ whole genome shotgun (WGS) entry which is preliminary data.</text>
</comment>
<proteinExistence type="inferred from homology"/>
<evidence type="ECO:0000256" key="6">
    <source>
        <dbReference type="ARBA" id="ARBA00018857"/>
    </source>
</evidence>
<dbReference type="GO" id="GO:0016787">
    <property type="term" value="F:hydrolase activity"/>
    <property type="evidence" value="ECO:0007669"/>
    <property type="project" value="UniProtKB-KW"/>
</dbReference>
<dbReference type="GO" id="GO:0000166">
    <property type="term" value="F:nucleotide binding"/>
    <property type="evidence" value="ECO:0007669"/>
    <property type="project" value="UniProtKB-KW"/>
</dbReference>
<dbReference type="Pfam" id="PF26217">
    <property type="entry name" value="GDPGP1_N"/>
    <property type="match status" value="1"/>
</dbReference>
<reference evidence="15" key="1">
    <citation type="submission" date="2021-02" db="EMBL/GenBank/DDBJ databases">
        <authorList>
            <person name="Nowell W R."/>
        </authorList>
    </citation>
    <scope>NUCLEOTIDE SEQUENCE</scope>
</reference>
<dbReference type="EC" id="2.7.7.78" evidence="5"/>
<dbReference type="GO" id="GO:0005737">
    <property type="term" value="C:cytoplasm"/>
    <property type="evidence" value="ECO:0007669"/>
    <property type="project" value="UniProtKB-SubCell"/>
</dbReference>
<keyword evidence="16" id="KW-1185">Reference proteome</keyword>
<evidence type="ECO:0000256" key="9">
    <source>
        <dbReference type="ARBA" id="ARBA00022679"/>
    </source>
</evidence>
<dbReference type="InterPro" id="IPR058866">
    <property type="entry name" value="GDPGP1_N"/>
</dbReference>
<comment type="subcellular location">
    <subcellularLocation>
        <location evidence="3">Cytoplasm</location>
    </subcellularLocation>
</comment>
<evidence type="ECO:0000256" key="10">
    <source>
        <dbReference type="ARBA" id="ARBA00022695"/>
    </source>
</evidence>
<comment type="function">
    <text evidence="2">Specific and highly efficient GDP-D-glucose phosphorylase regulating the levels of GDP-D-glucose in cells.</text>
</comment>
<sequence length="458" mass="53877">MWKHYKFDPNSVNFSCDTDKKLNEFDTLLHSEWDRAVTQDLFAFPINYHANRRILDDGDLHYIIEYNRDRQEKRRIAYPYEHVKAPFDNNKFNFNKIKDKEILISLDNDEQTDKHLIIINNAPIHPYHVLLVPDRQLEQTQILTIDCIIFGFEFVAVSAHPYILAGFNSLCAYASINHLHLHGMYFPDRLFLQTIKCSPFHTNSNCYLLDLFQAEAFAFEVQHIDEFNRIAQYVYKITNYLASNNIAHNMAIVKGDSFSSSNNVLRIFVWFRQSVIKAQRFDRCNFACLELAGFMTLHYEEVYNTLTEMELFEHLNEIALSLEEQKRIKDHCISKNGPTSPIIFKPCETLSHENYIEIVLLHVQLKSKRLLSDNFIYQQDNGTSHKNQESLTSCEENFMYFINNPRWLPNRVSLNALDYYVCYAIINNMQWDKVKTSDVLVGEISKRNSSCIKKLLRS</sequence>
<evidence type="ECO:0000256" key="12">
    <source>
        <dbReference type="ARBA" id="ARBA00022801"/>
    </source>
</evidence>
<evidence type="ECO:0000256" key="5">
    <source>
        <dbReference type="ARBA" id="ARBA00012507"/>
    </source>
</evidence>
<evidence type="ECO:0000256" key="3">
    <source>
        <dbReference type="ARBA" id="ARBA00004496"/>
    </source>
</evidence>
<evidence type="ECO:0000256" key="7">
    <source>
        <dbReference type="ARBA" id="ARBA00022490"/>
    </source>
</evidence>
<comment type="similarity">
    <text evidence="4">Belongs to the GDPGP1 family.</text>
</comment>
<dbReference type="PANTHER" id="PTHR20884:SF8">
    <property type="entry name" value="GDP-D-GLUCOSE PHOSPHORYLASE 1"/>
    <property type="match status" value="1"/>
</dbReference>
<evidence type="ECO:0000259" key="13">
    <source>
        <dbReference type="Pfam" id="PF26216"/>
    </source>
</evidence>
<evidence type="ECO:0000256" key="8">
    <source>
        <dbReference type="ARBA" id="ARBA00022658"/>
    </source>
</evidence>
<dbReference type="GO" id="GO:0005085">
    <property type="term" value="F:guanyl-nucleotide exchange factor activity"/>
    <property type="evidence" value="ECO:0007669"/>
    <property type="project" value="UniProtKB-KW"/>
</dbReference>
<feature type="domain" description="GDPGP1-like C-terminal" evidence="13">
    <location>
        <begin position="200"/>
        <end position="334"/>
    </location>
</feature>
<evidence type="ECO:0000256" key="4">
    <source>
        <dbReference type="ARBA" id="ARBA00006451"/>
    </source>
</evidence>
<comment type="catalytic activity">
    <reaction evidence="1">
        <text>GDP-alpha-D-glucose + phosphate = alpha-D-glucose 1-phosphate + GDP + H(+)</text>
        <dbReference type="Rhea" id="RHEA:30387"/>
        <dbReference type="ChEBI" id="CHEBI:15378"/>
        <dbReference type="ChEBI" id="CHEBI:43474"/>
        <dbReference type="ChEBI" id="CHEBI:58189"/>
        <dbReference type="ChEBI" id="CHEBI:58601"/>
        <dbReference type="ChEBI" id="CHEBI:62230"/>
        <dbReference type="EC" id="2.7.7.78"/>
    </reaction>
</comment>
<dbReference type="GO" id="GO:0003676">
    <property type="term" value="F:nucleic acid binding"/>
    <property type="evidence" value="ECO:0007669"/>
    <property type="project" value="InterPro"/>
</dbReference>
<feature type="domain" description="GDPGP1-like N-terminal" evidence="14">
    <location>
        <begin position="24"/>
        <end position="184"/>
    </location>
</feature>
<evidence type="ECO:0000256" key="11">
    <source>
        <dbReference type="ARBA" id="ARBA00022741"/>
    </source>
</evidence>
<evidence type="ECO:0000256" key="2">
    <source>
        <dbReference type="ARBA" id="ARBA00003049"/>
    </source>
</evidence>
<keyword evidence="7" id="KW-0963">Cytoplasm</keyword>
<protein>
    <recommendedName>
        <fullName evidence="6">GDP-D-glucose phosphorylase 1</fullName>
        <ecNumber evidence="5">2.7.7.78</ecNumber>
    </recommendedName>
</protein>
<gene>
    <name evidence="15" type="ORF">JXQ802_LOCUS11959</name>
</gene>
<evidence type="ECO:0000256" key="1">
    <source>
        <dbReference type="ARBA" id="ARBA00000063"/>
    </source>
</evidence>
<dbReference type="SUPFAM" id="SSF54197">
    <property type="entry name" value="HIT-like"/>
    <property type="match status" value="1"/>
</dbReference>
<organism evidence="15 16">
    <name type="scientific">Rotaria sordida</name>
    <dbReference type="NCBI Taxonomy" id="392033"/>
    <lineage>
        <taxon>Eukaryota</taxon>
        <taxon>Metazoa</taxon>
        <taxon>Spiralia</taxon>
        <taxon>Gnathifera</taxon>
        <taxon>Rotifera</taxon>
        <taxon>Eurotatoria</taxon>
        <taxon>Bdelloidea</taxon>
        <taxon>Philodinida</taxon>
        <taxon>Philodinidae</taxon>
        <taxon>Rotaria</taxon>
    </lineage>
</organism>
<dbReference type="InterPro" id="IPR058865">
    <property type="entry name" value="GDPGP1_C"/>
</dbReference>
<dbReference type="InterPro" id="IPR036397">
    <property type="entry name" value="RNaseH_sf"/>
</dbReference>
<dbReference type="GO" id="GO:0080048">
    <property type="term" value="F:GDP-D-glucose phosphorylase activity"/>
    <property type="evidence" value="ECO:0007669"/>
    <property type="project" value="UniProtKB-EC"/>
</dbReference>
<dbReference type="PANTHER" id="PTHR20884">
    <property type="entry name" value="GDP-D-GLUCOSE PHOSPHORYLASE 1"/>
    <property type="match status" value="1"/>
</dbReference>
<dbReference type="EMBL" id="CAJNOL010000242">
    <property type="protein sequence ID" value="CAF0956386.1"/>
    <property type="molecule type" value="Genomic_DNA"/>
</dbReference>
<dbReference type="InterPro" id="IPR026506">
    <property type="entry name" value="GDPGP"/>
</dbReference>
<evidence type="ECO:0000313" key="16">
    <source>
        <dbReference type="Proteomes" id="UP000663870"/>
    </source>
</evidence>
<accession>A0A814DLB1</accession>
<dbReference type="Pfam" id="PF26216">
    <property type="entry name" value="GDPGP1_C"/>
    <property type="match status" value="1"/>
</dbReference>
<keyword evidence="12" id="KW-0378">Hydrolase</keyword>